<gene>
    <name evidence="1" type="ORF">R1flu_027733</name>
</gene>
<accession>A0ABD1XK52</accession>
<organism evidence="1 2">
    <name type="scientific">Riccia fluitans</name>
    <dbReference type="NCBI Taxonomy" id="41844"/>
    <lineage>
        <taxon>Eukaryota</taxon>
        <taxon>Viridiplantae</taxon>
        <taxon>Streptophyta</taxon>
        <taxon>Embryophyta</taxon>
        <taxon>Marchantiophyta</taxon>
        <taxon>Marchantiopsida</taxon>
        <taxon>Marchantiidae</taxon>
        <taxon>Marchantiales</taxon>
        <taxon>Ricciaceae</taxon>
        <taxon>Riccia</taxon>
    </lineage>
</organism>
<dbReference type="AlphaFoldDB" id="A0ABD1XK52"/>
<keyword evidence="2" id="KW-1185">Reference proteome</keyword>
<name>A0ABD1XK52_9MARC</name>
<proteinExistence type="predicted"/>
<comment type="caution">
    <text evidence="1">The sequence shown here is derived from an EMBL/GenBank/DDBJ whole genome shotgun (WGS) entry which is preliminary data.</text>
</comment>
<dbReference type="EMBL" id="JBHFFA010000008">
    <property type="protein sequence ID" value="KAL2609160.1"/>
    <property type="molecule type" value="Genomic_DNA"/>
</dbReference>
<reference evidence="1 2" key="1">
    <citation type="submission" date="2024-09" db="EMBL/GenBank/DDBJ databases">
        <title>Chromosome-scale assembly of Riccia fluitans.</title>
        <authorList>
            <person name="Paukszto L."/>
            <person name="Sawicki J."/>
            <person name="Karawczyk K."/>
            <person name="Piernik-Szablinska J."/>
            <person name="Szczecinska M."/>
            <person name="Mazdziarz M."/>
        </authorList>
    </citation>
    <scope>NUCLEOTIDE SEQUENCE [LARGE SCALE GENOMIC DNA]</scope>
    <source>
        <strain evidence="1">Rf_01</strain>
        <tissue evidence="1">Aerial parts of the thallus</tissue>
    </source>
</reference>
<evidence type="ECO:0000313" key="1">
    <source>
        <dbReference type="EMBL" id="KAL2609160.1"/>
    </source>
</evidence>
<protein>
    <submittedName>
        <fullName evidence="1">Uncharacterized protein</fullName>
    </submittedName>
</protein>
<evidence type="ECO:0000313" key="2">
    <source>
        <dbReference type="Proteomes" id="UP001605036"/>
    </source>
</evidence>
<dbReference type="Proteomes" id="UP001605036">
    <property type="component" value="Unassembled WGS sequence"/>
</dbReference>
<sequence length="90" mass="9995">MEMASLGPGFVRGARALGLGHDALLDMRWVVSVIPCAPIAPARRFLLPSFGHTFFQHIEWSHASVHAKGKRILSTKPRGLSLYLLWMQAD</sequence>